<reference evidence="6 7" key="1">
    <citation type="submission" date="2019-01" db="EMBL/GenBank/DDBJ databases">
        <authorList>
            <consortium name="Pathogen Informatics"/>
        </authorList>
    </citation>
    <scope>NUCLEOTIDE SEQUENCE [LARGE SCALE GENOMIC DNA]</scope>
    <source>
        <strain evidence="6 7">NCTC10172</strain>
    </source>
</reference>
<dbReference type="EMBL" id="LR215050">
    <property type="protein sequence ID" value="VEU82599.1"/>
    <property type="molecule type" value="Genomic_DNA"/>
</dbReference>
<dbReference type="RefSeq" id="WP_035369277.1">
    <property type="nucleotide sequence ID" value="NZ_LR215050.1"/>
</dbReference>
<dbReference type="GO" id="GO:0016787">
    <property type="term" value="F:hydrolase activity"/>
    <property type="evidence" value="ECO:0007669"/>
    <property type="project" value="UniProtKB-UniRule"/>
</dbReference>
<feature type="domain" description="PNPLA" evidence="5">
    <location>
        <begin position="8"/>
        <end position="188"/>
    </location>
</feature>
<dbReference type="PANTHER" id="PTHR14226">
    <property type="entry name" value="NEUROPATHY TARGET ESTERASE/SWISS CHEESE D.MELANOGASTER"/>
    <property type="match status" value="1"/>
</dbReference>
<dbReference type="InterPro" id="IPR050301">
    <property type="entry name" value="NTE"/>
</dbReference>
<dbReference type="Pfam" id="PF01734">
    <property type="entry name" value="Patatin"/>
    <property type="match status" value="1"/>
</dbReference>
<dbReference type="KEGG" id="ahk:NCTC10172_00617"/>
<dbReference type="STRING" id="1408416.GCA_000702765_00868"/>
<feature type="active site" description="Proton acceptor" evidence="4">
    <location>
        <position position="175"/>
    </location>
</feature>
<proteinExistence type="predicted"/>
<dbReference type="Proteomes" id="UP000290909">
    <property type="component" value="Chromosome"/>
</dbReference>
<dbReference type="Gene3D" id="3.40.1090.10">
    <property type="entry name" value="Cytosolic phospholipase A2 catalytic domain"/>
    <property type="match status" value="2"/>
</dbReference>
<feature type="short sequence motif" description="GXSXG" evidence="4">
    <location>
        <begin position="41"/>
        <end position="45"/>
    </location>
</feature>
<dbReference type="PROSITE" id="PS51635">
    <property type="entry name" value="PNPLA"/>
    <property type="match status" value="1"/>
</dbReference>
<evidence type="ECO:0000256" key="1">
    <source>
        <dbReference type="ARBA" id="ARBA00022801"/>
    </source>
</evidence>
<protein>
    <submittedName>
        <fullName evidence="6">Patatin</fullName>
    </submittedName>
</protein>
<feature type="active site" description="Nucleophile" evidence="4">
    <location>
        <position position="43"/>
    </location>
</feature>
<feature type="short sequence motif" description="GXGXXG" evidence="4">
    <location>
        <begin position="12"/>
        <end position="17"/>
    </location>
</feature>
<dbReference type="InterPro" id="IPR016035">
    <property type="entry name" value="Acyl_Trfase/lysoPLipase"/>
</dbReference>
<evidence type="ECO:0000313" key="7">
    <source>
        <dbReference type="Proteomes" id="UP000290909"/>
    </source>
</evidence>
<evidence type="ECO:0000256" key="2">
    <source>
        <dbReference type="ARBA" id="ARBA00022963"/>
    </source>
</evidence>
<evidence type="ECO:0000256" key="4">
    <source>
        <dbReference type="PROSITE-ProRule" id="PRU01161"/>
    </source>
</evidence>
<evidence type="ECO:0000256" key="3">
    <source>
        <dbReference type="ARBA" id="ARBA00023098"/>
    </source>
</evidence>
<keyword evidence="7" id="KW-1185">Reference proteome</keyword>
<sequence length="334" mass="37719">MKKAKIGLMLGGGGAKGSYQLGVVKALMEAGILKHVNSISGTSIGAINTLLLMSKLTYKEMADIWADIDNSKVFATKGSLFNKESNRLYSIEPLARTLLQRINMKNVQRSKYNGYATTALMYDKASMFHQISTDSMEKKVWKLNDMEEPYLGVMASASIPVVFGPTKINGLNYVDGGVLDNYPIQPLIDDGCNLIFAVPLDNKFKPELYDNKEVTIVNLTSKNVFENNIIKDLIDTIKFESTYKEKLEDIGYLVGSLMTKKVKEQKIQSKFLWFDRFLINEGFNLIDLNEDDEQAIKDYKLGLNPKLAAPEKNKEEIKQLENKEVLELPMREEE</sequence>
<feature type="short sequence motif" description="DGA/G" evidence="4">
    <location>
        <begin position="175"/>
        <end position="177"/>
    </location>
</feature>
<gene>
    <name evidence="6" type="ORF">NCTC10172_00617</name>
</gene>
<dbReference type="CDD" id="cd07209">
    <property type="entry name" value="Pat_hypo_Ecoli_Z1214_like"/>
    <property type="match status" value="1"/>
</dbReference>
<evidence type="ECO:0000259" key="5">
    <source>
        <dbReference type="PROSITE" id="PS51635"/>
    </source>
</evidence>
<organism evidence="6 7">
    <name type="scientific">Acholeplasma hippikon</name>
    <dbReference type="NCBI Taxonomy" id="264636"/>
    <lineage>
        <taxon>Bacteria</taxon>
        <taxon>Bacillati</taxon>
        <taxon>Mycoplasmatota</taxon>
        <taxon>Mollicutes</taxon>
        <taxon>Acholeplasmatales</taxon>
        <taxon>Acholeplasmataceae</taxon>
        <taxon>Acholeplasma</taxon>
    </lineage>
</organism>
<keyword evidence="2 4" id="KW-0442">Lipid degradation</keyword>
<dbReference type="GO" id="GO:0016042">
    <property type="term" value="P:lipid catabolic process"/>
    <property type="evidence" value="ECO:0007669"/>
    <property type="project" value="UniProtKB-UniRule"/>
</dbReference>
<keyword evidence="3 4" id="KW-0443">Lipid metabolism</keyword>
<evidence type="ECO:0000313" key="6">
    <source>
        <dbReference type="EMBL" id="VEU82599.1"/>
    </source>
</evidence>
<dbReference type="SUPFAM" id="SSF52151">
    <property type="entry name" value="FabD/lysophospholipase-like"/>
    <property type="match status" value="1"/>
</dbReference>
<dbReference type="AlphaFoldDB" id="A0A449BJG1"/>
<dbReference type="InterPro" id="IPR002641">
    <property type="entry name" value="PNPLA_dom"/>
</dbReference>
<name>A0A449BJG1_9MOLU</name>
<keyword evidence="1 4" id="KW-0378">Hydrolase</keyword>
<accession>A0A449BJG1</accession>
<dbReference type="PANTHER" id="PTHR14226:SF29">
    <property type="entry name" value="NEUROPATHY TARGET ESTERASE SWS"/>
    <property type="match status" value="1"/>
</dbReference>